<evidence type="ECO:0000259" key="3">
    <source>
        <dbReference type="PROSITE" id="PS51471"/>
    </source>
</evidence>
<evidence type="ECO:0000313" key="4">
    <source>
        <dbReference type="EMBL" id="KAK5065860.1"/>
    </source>
</evidence>
<organism evidence="4 5">
    <name type="scientific">Exophiala sideris</name>
    <dbReference type="NCBI Taxonomy" id="1016849"/>
    <lineage>
        <taxon>Eukaryota</taxon>
        <taxon>Fungi</taxon>
        <taxon>Dikarya</taxon>
        <taxon>Ascomycota</taxon>
        <taxon>Pezizomycotina</taxon>
        <taxon>Eurotiomycetes</taxon>
        <taxon>Chaetothyriomycetidae</taxon>
        <taxon>Chaetothyriales</taxon>
        <taxon>Herpotrichiellaceae</taxon>
        <taxon>Exophiala</taxon>
    </lineage>
</organism>
<dbReference type="InterPro" id="IPR044861">
    <property type="entry name" value="IPNS-like_FE2OG_OXY"/>
</dbReference>
<evidence type="ECO:0000313" key="5">
    <source>
        <dbReference type="Proteomes" id="UP001345691"/>
    </source>
</evidence>
<comment type="caution">
    <text evidence="4">The sequence shown here is derived from an EMBL/GenBank/DDBJ whole genome shotgun (WGS) entry which is preliminary data.</text>
</comment>
<accession>A0ABR0JIN8</accession>
<dbReference type="Pfam" id="PF03171">
    <property type="entry name" value="2OG-FeII_Oxy"/>
    <property type="match status" value="1"/>
</dbReference>
<protein>
    <recommendedName>
        <fullName evidence="3">Fe2OG dioxygenase domain-containing protein</fullName>
    </recommendedName>
</protein>
<evidence type="ECO:0000256" key="1">
    <source>
        <dbReference type="ARBA" id="ARBA00008056"/>
    </source>
</evidence>
<name>A0ABR0JIN8_9EURO</name>
<keyword evidence="5" id="KW-1185">Reference proteome</keyword>
<keyword evidence="2" id="KW-0479">Metal-binding</keyword>
<proteinExistence type="inferred from homology"/>
<comment type="similarity">
    <text evidence="1 2">Belongs to the iron/ascorbate-dependent oxidoreductase family.</text>
</comment>
<dbReference type="InterPro" id="IPR027443">
    <property type="entry name" value="IPNS-like_sf"/>
</dbReference>
<dbReference type="InterPro" id="IPR050231">
    <property type="entry name" value="Iron_ascorbate_oxido_reductase"/>
</dbReference>
<feature type="domain" description="Fe2OG dioxygenase" evidence="3">
    <location>
        <begin position="200"/>
        <end position="304"/>
    </location>
</feature>
<dbReference type="EMBL" id="JAVRRF010000005">
    <property type="protein sequence ID" value="KAK5065860.1"/>
    <property type="molecule type" value="Genomic_DNA"/>
</dbReference>
<keyword evidence="2" id="KW-0560">Oxidoreductase</keyword>
<dbReference type="PRINTS" id="PR00682">
    <property type="entry name" value="IPNSYNTHASE"/>
</dbReference>
<dbReference type="SUPFAM" id="SSF51197">
    <property type="entry name" value="Clavaminate synthase-like"/>
    <property type="match status" value="1"/>
</dbReference>
<dbReference type="Pfam" id="PF14226">
    <property type="entry name" value="DIOX_N"/>
    <property type="match status" value="1"/>
</dbReference>
<gene>
    <name evidence="4" type="ORF">LTR69_003410</name>
</gene>
<keyword evidence="2" id="KW-0408">Iron</keyword>
<dbReference type="PROSITE" id="PS51471">
    <property type="entry name" value="FE2OG_OXY"/>
    <property type="match status" value="1"/>
</dbReference>
<evidence type="ECO:0000256" key="2">
    <source>
        <dbReference type="RuleBase" id="RU003682"/>
    </source>
</evidence>
<dbReference type="PANTHER" id="PTHR47990">
    <property type="entry name" value="2-OXOGLUTARATE (2OG) AND FE(II)-DEPENDENT OXYGENASE SUPERFAMILY PROTEIN-RELATED"/>
    <property type="match status" value="1"/>
</dbReference>
<dbReference type="InterPro" id="IPR026992">
    <property type="entry name" value="DIOX_N"/>
</dbReference>
<dbReference type="Proteomes" id="UP001345691">
    <property type="component" value="Unassembled WGS sequence"/>
</dbReference>
<sequence length="358" mass="40151">MEAIQSTTQVIDQPRRLLSLVPDEVPGGPPVIDFSPFYGNDTVAKDVLVEQVRDACLAKGFFQIVNHGIPEDLQQAMFEQSKDFFSLPIEQKEKYDKASHPNKLGYERFRSQNFEGKTAGDLKEGFFFGPTLPKDHPFVQQGRIHCGTNMYPSEVSDPEVFEKTVKQYHQLMTNLATNVLSVVAMTLNLGEDYFKQFCHDSGAVLRLLHYPPQAADASEEERGIGAHTDFGSVTLLLQDDVGGLQVFDKPTMSWIDVKPTPGAYVVNLGNVMMRYSNDTYVSNLHRVINKTGKERYSIPFFFSGNPDFVVDCLPGCEDADGKCKYPPVRIEDWIFGRHTNTFEKGKGMEELSSLAKVA</sequence>
<reference evidence="4 5" key="1">
    <citation type="submission" date="2023-08" db="EMBL/GenBank/DDBJ databases">
        <title>Black Yeasts Isolated from many extreme environments.</title>
        <authorList>
            <person name="Coleine C."/>
            <person name="Stajich J.E."/>
            <person name="Selbmann L."/>
        </authorList>
    </citation>
    <scope>NUCLEOTIDE SEQUENCE [LARGE SCALE GENOMIC DNA]</scope>
    <source>
        <strain evidence="4 5">CCFEE 6328</strain>
    </source>
</reference>
<dbReference type="InterPro" id="IPR005123">
    <property type="entry name" value="Oxoglu/Fe-dep_dioxygenase_dom"/>
</dbReference>
<dbReference type="Gene3D" id="2.60.120.330">
    <property type="entry name" value="B-lactam Antibiotic, Isopenicillin N Synthase, Chain"/>
    <property type="match status" value="1"/>
</dbReference>